<dbReference type="Proteomes" id="UP000007332">
    <property type="component" value="Chromosome"/>
</dbReference>
<evidence type="ECO:0000313" key="2">
    <source>
        <dbReference type="EMBL" id="AFS00017.1"/>
    </source>
</evidence>
<dbReference type="RefSeq" id="WP_014939798.1">
    <property type="nucleotide sequence ID" value="NC_018610.1"/>
</dbReference>
<protein>
    <submittedName>
        <fullName evidence="2">Uncharacterized protein</fullName>
    </submittedName>
</protein>
<keyword evidence="3" id="KW-1185">Reference proteome</keyword>
<dbReference type="OrthoDB" id="2329676at2"/>
<accession>J9W2W9</accession>
<dbReference type="PATRIC" id="fig|1071400.3.peg.927"/>
<sequence>MATPNVGILTNSGKALIDQVNAGQTQITFSKIVFSSMDNSQLTDDQIKALTAITPQEIVVNNPEVTLDKNTGETRIRATGNNEALTDGVYVKTYAVYAKDDSGNEILYGLTISPNPNYLPEYDGVTPQAVTYSYKVNISNTSNITFTNSNDIYVSDTDLAGALQPYAKTVDVNQQLDKKVTDNGDGSIVVNGKTYTPADDSQVVHAADLPSLIPATTADTAKMANFTNGLQSNSSPVITQAQWVIEDSDSDAQTASTNDASGFYYTEES</sequence>
<dbReference type="HOGENOM" id="CLU_1033610_0_0_9"/>
<evidence type="ECO:0000313" key="3">
    <source>
        <dbReference type="Proteomes" id="UP000007332"/>
    </source>
</evidence>
<name>J9W2W9_LENBU</name>
<dbReference type="EMBL" id="CP003043">
    <property type="protein sequence ID" value="AFS00017.1"/>
    <property type="molecule type" value="Genomic_DNA"/>
</dbReference>
<dbReference type="STRING" id="1071400.LBUCD034_0971"/>
<feature type="compositionally biased region" description="Polar residues" evidence="1">
    <location>
        <begin position="251"/>
        <end position="260"/>
    </location>
</feature>
<reference evidence="2 3" key="1">
    <citation type="journal article" date="2012" name="J. Biotechnol.">
        <title>Insights into the completely annotated genome of Lactobacillus buchneri CD034, a strain isolated from stable grass silage.</title>
        <authorList>
            <person name="Heinl S."/>
            <person name="Wibberg D."/>
            <person name="Eikmeyer F."/>
            <person name="Szczepanowski R."/>
            <person name="Blom J."/>
            <person name="Linke B."/>
            <person name="Goesmann A."/>
            <person name="Grabherr R."/>
            <person name="Schwab H."/>
            <person name="Puhler A."/>
            <person name="Schluter A."/>
        </authorList>
    </citation>
    <scope>NUCLEOTIDE SEQUENCE [LARGE SCALE GENOMIC DNA]</scope>
    <source>
        <strain evidence="2 3">CD034</strain>
    </source>
</reference>
<proteinExistence type="predicted"/>
<feature type="region of interest" description="Disordered" evidence="1">
    <location>
        <begin position="248"/>
        <end position="269"/>
    </location>
</feature>
<organism evidence="2 3">
    <name type="scientific">Lentilactobacillus buchneri subsp. silagei CD034</name>
    <dbReference type="NCBI Taxonomy" id="1071400"/>
    <lineage>
        <taxon>Bacteria</taxon>
        <taxon>Bacillati</taxon>
        <taxon>Bacillota</taxon>
        <taxon>Bacilli</taxon>
        <taxon>Lactobacillales</taxon>
        <taxon>Lactobacillaceae</taxon>
        <taxon>Lentilactobacillus</taxon>
        <taxon>Lentilactobacillus buchneri subsp. silagei</taxon>
    </lineage>
</organism>
<dbReference type="AlphaFoldDB" id="J9W2W9"/>
<gene>
    <name evidence="2" type="ORF">LBUCD034_0971</name>
</gene>
<evidence type="ECO:0000256" key="1">
    <source>
        <dbReference type="SAM" id="MobiDB-lite"/>
    </source>
</evidence>
<dbReference type="KEGG" id="lbn:LBUCD034_0971"/>